<dbReference type="Gene3D" id="3.90.550.10">
    <property type="entry name" value="Spore Coat Polysaccharide Biosynthesis Protein SpsA, Chain A"/>
    <property type="match status" value="1"/>
</dbReference>
<dbReference type="CDD" id="cd00761">
    <property type="entry name" value="Glyco_tranf_GTA_type"/>
    <property type="match status" value="1"/>
</dbReference>
<comment type="caution">
    <text evidence="2">The sequence shown here is derived from an EMBL/GenBank/DDBJ whole genome shotgun (WGS) entry which is preliminary data.</text>
</comment>
<reference evidence="2 3" key="1">
    <citation type="submission" date="2022-10" db="EMBL/GenBank/DDBJ databases">
        <title>Comparative genomics and taxonomic characterization of three novel marine species of genus Reichenbachiella exhibiting antioxidant and polysaccharide degradation activities.</title>
        <authorList>
            <person name="Muhammad N."/>
            <person name="Lee Y.-J."/>
            <person name="Ko J."/>
            <person name="Kim S.-G."/>
        </authorList>
    </citation>
    <scope>NUCLEOTIDE SEQUENCE [LARGE SCALE GENOMIC DNA]</scope>
    <source>
        <strain evidence="2 3">ABR2-5</strain>
    </source>
</reference>
<accession>A0ABT3CUN8</accession>
<evidence type="ECO:0000313" key="3">
    <source>
        <dbReference type="Proteomes" id="UP001300692"/>
    </source>
</evidence>
<proteinExistence type="predicted"/>
<protein>
    <submittedName>
        <fullName evidence="2">Glycosyltransferase family 2 protein</fullName>
    </submittedName>
</protein>
<dbReference type="InterPro" id="IPR029044">
    <property type="entry name" value="Nucleotide-diphossugar_trans"/>
</dbReference>
<feature type="domain" description="Glycosyltransferase 2-like" evidence="1">
    <location>
        <begin position="72"/>
        <end position="177"/>
    </location>
</feature>
<evidence type="ECO:0000259" key="1">
    <source>
        <dbReference type="Pfam" id="PF00535"/>
    </source>
</evidence>
<dbReference type="RefSeq" id="WP_264138060.1">
    <property type="nucleotide sequence ID" value="NZ_JAOYOD010000001.1"/>
</dbReference>
<dbReference type="InterPro" id="IPR001173">
    <property type="entry name" value="Glyco_trans_2-like"/>
</dbReference>
<name>A0ABT3CUN8_9BACT</name>
<sequence length="316" mass="36405">MVVYFLTASIVLLIFIGIHSYNYLSGKRLIKNILYQNCLKKKDISVLDKEHNDISITSDIIISLTTIPERINDIELTIKSLLNQSVKPKSINLYIPYRSLRNNKEYVIPEWLHKLKNVKVIRIEKDYGSASKFIPAIESCSSEQYILVVDDDNIYPSNYVRDFSEASSSNPEVVLAASGWRVPKDLIDRSTTLYSNIFKVPPTPVPGTRIKEVYPIDIVQGYSGFLIKPAFFNLEILKDYSNVPEAVFFVDDVWVSAHCKVPKYVFPISRFCFVPFGLQDYFKQSSLAKINNWDRVKDEDRNNSIAIKFLKDKWAH</sequence>
<dbReference type="EMBL" id="JAOYOD010000001">
    <property type="protein sequence ID" value="MCV9387234.1"/>
    <property type="molecule type" value="Genomic_DNA"/>
</dbReference>
<evidence type="ECO:0000313" key="2">
    <source>
        <dbReference type="EMBL" id="MCV9387234.1"/>
    </source>
</evidence>
<dbReference type="Proteomes" id="UP001300692">
    <property type="component" value="Unassembled WGS sequence"/>
</dbReference>
<dbReference type="Pfam" id="PF00535">
    <property type="entry name" value="Glycos_transf_2"/>
    <property type="match status" value="1"/>
</dbReference>
<organism evidence="2 3">
    <name type="scientific">Reichenbachiella ulvae</name>
    <dbReference type="NCBI Taxonomy" id="2980104"/>
    <lineage>
        <taxon>Bacteria</taxon>
        <taxon>Pseudomonadati</taxon>
        <taxon>Bacteroidota</taxon>
        <taxon>Cytophagia</taxon>
        <taxon>Cytophagales</taxon>
        <taxon>Reichenbachiellaceae</taxon>
        <taxon>Reichenbachiella</taxon>
    </lineage>
</organism>
<keyword evidence="3" id="KW-1185">Reference proteome</keyword>
<dbReference type="SUPFAM" id="SSF53448">
    <property type="entry name" value="Nucleotide-diphospho-sugar transferases"/>
    <property type="match status" value="1"/>
</dbReference>
<gene>
    <name evidence="2" type="ORF">N7U62_11200</name>
</gene>